<keyword evidence="6 8" id="KW-0472">Membrane</keyword>
<evidence type="ECO:0000256" key="3">
    <source>
        <dbReference type="ARBA" id="ARBA00022475"/>
    </source>
</evidence>
<keyword evidence="5 8" id="KW-1133">Transmembrane helix</keyword>
<accession>A0A2V2BQV0</accession>
<feature type="transmembrane region" description="Helical" evidence="8">
    <location>
        <begin position="257"/>
        <end position="276"/>
    </location>
</feature>
<sequence>MNYKRVFALLSLGIVILAIMIYFVGPGEILKALETADPFYVLVAIIIQIVVLILLTACWGVVASSLDIKYKKIPLFAMELLGLAINNLTPSGRAGGEPVRAYLLSKYSGTPFKKTFATVMGDKLFDTFPFAALAIIAMIYLIFTIRLSFTVTATLIGVLILFVLLLGFIIYICINESFAVRSIKWVFRQVRKITKRDLDNYEKTTLEQVSGFQDSLRYLMANKRVFFLAVLISCGAWLLEVVRVYVVFLAFGTDVSLGLIASVFLISTLVGMIPTLPGGVGAIDGIMILVYSIAGIPSFISTAATLIERLISYWLVSFMGLATLPYFGTGVLDEVSISESEQTEEELYEEQLDDEETKKLEDNKSN</sequence>
<dbReference type="Pfam" id="PF03706">
    <property type="entry name" value="LPG_synthase_TM"/>
    <property type="match status" value="1"/>
</dbReference>
<feature type="transmembrane region" description="Helical" evidence="8">
    <location>
        <begin position="7"/>
        <end position="27"/>
    </location>
</feature>
<evidence type="ECO:0000313" key="10">
    <source>
        <dbReference type="Proteomes" id="UP000246004"/>
    </source>
</evidence>
<evidence type="ECO:0008006" key="11">
    <source>
        <dbReference type="Google" id="ProtNLM"/>
    </source>
</evidence>
<gene>
    <name evidence="9" type="ORF">MSCUN_07850</name>
</gene>
<dbReference type="AlphaFoldDB" id="A0A2V2BQV0"/>
<feature type="region of interest" description="Disordered" evidence="7">
    <location>
        <begin position="343"/>
        <end position="366"/>
    </location>
</feature>
<feature type="transmembrane region" description="Helical" evidence="8">
    <location>
        <begin position="149"/>
        <end position="174"/>
    </location>
</feature>
<reference evidence="9 10" key="1">
    <citation type="submission" date="2016-04" db="EMBL/GenBank/DDBJ databases">
        <title>Genome sequence of Methanosphaera cuniculi DSM 4103.</title>
        <authorList>
            <person name="Poehlein A."/>
            <person name="Seedorf H."/>
            <person name="Daniel R."/>
        </authorList>
    </citation>
    <scope>NUCLEOTIDE SEQUENCE [LARGE SCALE GENOMIC DNA]</scope>
    <source>
        <strain evidence="9 10">DSM 4103</strain>
    </source>
</reference>
<feature type="transmembrane region" description="Helical" evidence="8">
    <location>
        <begin position="225"/>
        <end position="251"/>
    </location>
</feature>
<feature type="transmembrane region" description="Helical" evidence="8">
    <location>
        <begin position="313"/>
        <end position="332"/>
    </location>
</feature>
<evidence type="ECO:0000256" key="5">
    <source>
        <dbReference type="ARBA" id="ARBA00022989"/>
    </source>
</evidence>
<dbReference type="EMBL" id="LWMS01000020">
    <property type="protein sequence ID" value="PWL08349.1"/>
    <property type="molecule type" value="Genomic_DNA"/>
</dbReference>
<dbReference type="InterPro" id="IPR022791">
    <property type="entry name" value="L-PG_synthase/AglD"/>
</dbReference>
<organism evidence="9 10">
    <name type="scientific">Methanosphaera cuniculi</name>
    <dbReference type="NCBI Taxonomy" id="1077256"/>
    <lineage>
        <taxon>Archaea</taxon>
        <taxon>Methanobacteriati</taxon>
        <taxon>Methanobacteriota</taxon>
        <taxon>Methanomada group</taxon>
        <taxon>Methanobacteria</taxon>
        <taxon>Methanobacteriales</taxon>
        <taxon>Methanobacteriaceae</taxon>
        <taxon>Methanosphaera</taxon>
    </lineage>
</organism>
<protein>
    <recommendedName>
        <fullName evidence="11">TIGR00374 family protein</fullName>
    </recommendedName>
</protein>
<dbReference type="OrthoDB" id="15513at2157"/>
<evidence type="ECO:0000256" key="6">
    <source>
        <dbReference type="ARBA" id="ARBA00023136"/>
    </source>
</evidence>
<proteinExistence type="inferred from homology"/>
<feature type="compositionally biased region" description="Acidic residues" evidence="7">
    <location>
        <begin position="343"/>
        <end position="355"/>
    </location>
</feature>
<comment type="similarity">
    <text evidence="2">Belongs to the UPF0104 family.</text>
</comment>
<feature type="transmembrane region" description="Helical" evidence="8">
    <location>
        <begin position="39"/>
        <end position="62"/>
    </location>
</feature>
<evidence type="ECO:0000256" key="4">
    <source>
        <dbReference type="ARBA" id="ARBA00022692"/>
    </source>
</evidence>
<feature type="transmembrane region" description="Helical" evidence="8">
    <location>
        <begin position="288"/>
        <end position="307"/>
    </location>
</feature>
<name>A0A2V2BQV0_9EURY</name>
<comment type="caution">
    <text evidence="9">The sequence shown here is derived from an EMBL/GenBank/DDBJ whole genome shotgun (WGS) entry which is preliminary data.</text>
</comment>
<feature type="transmembrane region" description="Helical" evidence="8">
    <location>
        <begin position="124"/>
        <end position="143"/>
    </location>
</feature>
<dbReference type="NCBIfam" id="TIGR00374">
    <property type="entry name" value="flippase-like domain"/>
    <property type="match status" value="1"/>
</dbReference>
<dbReference type="PANTHER" id="PTHR39087">
    <property type="entry name" value="UPF0104 MEMBRANE PROTEIN MJ1595"/>
    <property type="match status" value="1"/>
</dbReference>
<evidence type="ECO:0000256" key="1">
    <source>
        <dbReference type="ARBA" id="ARBA00004651"/>
    </source>
</evidence>
<keyword evidence="4 8" id="KW-0812">Transmembrane</keyword>
<evidence type="ECO:0000313" key="9">
    <source>
        <dbReference type="EMBL" id="PWL08349.1"/>
    </source>
</evidence>
<feature type="compositionally biased region" description="Basic and acidic residues" evidence="7">
    <location>
        <begin position="356"/>
        <end position="366"/>
    </location>
</feature>
<dbReference type="PANTHER" id="PTHR39087:SF2">
    <property type="entry name" value="UPF0104 MEMBRANE PROTEIN MJ1595"/>
    <property type="match status" value="1"/>
</dbReference>
<dbReference type="GO" id="GO:0005886">
    <property type="term" value="C:plasma membrane"/>
    <property type="evidence" value="ECO:0007669"/>
    <property type="project" value="UniProtKB-SubCell"/>
</dbReference>
<dbReference type="RefSeq" id="WP_095607912.1">
    <property type="nucleotide sequence ID" value="NZ_CAUHCB010000004.1"/>
</dbReference>
<keyword evidence="3" id="KW-1003">Cell membrane</keyword>
<dbReference type="Proteomes" id="UP000246004">
    <property type="component" value="Unassembled WGS sequence"/>
</dbReference>
<evidence type="ECO:0000256" key="8">
    <source>
        <dbReference type="SAM" id="Phobius"/>
    </source>
</evidence>
<comment type="subcellular location">
    <subcellularLocation>
        <location evidence="1">Cell membrane</location>
        <topology evidence="1">Multi-pass membrane protein</topology>
    </subcellularLocation>
</comment>
<evidence type="ECO:0000256" key="2">
    <source>
        <dbReference type="ARBA" id="ARBA00011061"/>
    </source>
</evidence>
<evidence type="ECO:0000256" key="7">
    <source>
        <dbReference type="SAM" id="MobiDB-lite"/>
    </source>
</evidence>